<evidence type="ECO:0000313" key="2">
    <source>
        <dbReference type="EMBL" id="KAK7093867.1"/>
    </source>
</evidence>
<keyword evidence="1" id="KW-0812">Transmembrane</keyword>
<name>A0AAN9AVK0_9CAEN</name>
<evidence type="ECO:0000256" key="1">
    <source>
        <dbReference type="SAM" id="Phobius"/>
    </source>
</evidence>
<dbReference type="EMBL" id="JBAMIC010000019">
    <property type="protein sequence ID" value="KAK7093867.1"/>
    <property type="molecule type" value="Genomic_DNA"/>
</dbReference>
<organism evidence="2 3">
    <name type="scientific">Littorina saxatilis</name>
    <dbReference type="NCBI Taxonomy" id="31220"/>
    <lineage>
        <taxon>Eukaryota</taxon>
        <taxon>Metazoa</taxon>
        <taxon>Spiralia</taxon>
        <taxon>Lophotrochozoa</taxon>
        <taxon>Mollusca</taxon>
        <taxon>Gastropoda</taxon>
        <taxon>Caenogastropoda</taxon>
        <taxon>Littorinimorpha</taxon>
        <taxon>Littorinoidea</taxon>
        <taxon>Littorinidae</taxon>
        <taxon>Littorina</taxon>
    </lineage>
</organism>
<dbReference type="AlphaFoldDB" id="A0AAN9AVK0"/>
<feature type="transmembrane region" description="Helical" evidence="1">
    <location>
        <begin position="68"/>
        <end position="88"/>
    </location>
</feature>
<evidence type="ECO:0000313" key="3">
    <source>
        <dbReference type="Proteomes" id="UP001374579"/>
    </source>
</evidence>
<protein>
    <submittedName>
        <fullName evidence="2">Uncharacterized protein</fullName>
    </submittedName>
</protein>
<keyword evidence="1" id="KW-1133">Transmembrane helix</keyword>
<accession>A0AAN9AVK0</accession>
<sequence>MFQGGGVVYEITGARLLRSFTITTHTHSTRPASAEAEIEREREILSAVAESRPKDNRNFTMESSACRMLLAVLFATAIATEAMAYIAFPRMGRGYLAFPRLGRSGSDAGQDGGACCKTGLKTEWVLSEDGKTSQQNVCAADSCCQGLQEIVGEKPDGAYYSLCIPSCSADSKLTSSSETVLRKLKRMLAN</sequence>
<keyword evidence="3" id="KW-1185">Reference proteome</keyword>
<proteinExistence type="predicted"/>
<dbReference type="Proteomes" id="UP001374579">
    <property type="component" value="Unassembled WGS sequence"/>
</dbReference>
<gene>
    <name evidence="2" type="ORF">V1264_007552</name>
</gene>
<comment type="caution">
    <text evidence="2">The sequence shown here is derived from an EMBL/GenBank/DDBJ whole genome shotgun (WGS) entry which is preliminary data.</text>
</comment>
<reference evidence="2 3" key="1">
    <citation type="submission" date="2024-02" db="EMBL/GenBank/DDBJ databases">
        <title>Chromosome-scale genome assembly of the rough periwinkle Littorina saxatilis.</title>
        <authorList>
            <person name="De Jode A."/>
            <person name="Faria R."/>
            <person name="Formenti G."/>
            <person name="Sims Y."/>
            <person name="Smith T.P."/>
            <person name="Tracey A."/>
            <person name="Wood J.M.D."/>
            <person name="Zagrodzka Z.B."/>
            <person name="Johannesson K."/>
            <person name="Butlin R.K."/>
            <person name="Leder E.H."/>
        </authorList>
    </citation>
    <scope>NUCLEOTIDE SEQUENCE [LARGE SCALE GENOMIC DNA]</scope>
    <source>
        <strain evidence="2">Snail1</strain>
        <tissue evidence="2">Muscle</tissue>
    </source>
</reference>
<keyword evidence="1" id="KW-0472">Membrane</keyword>